<gene>
    <name evidence="2" type="ORF">BXY41_101584</name>
</gene>
<sequence length="610" mass="70093">MEERQWMGKEALWKNEVIAALLLISFAFFINRGIKINGLYMDDLYLWSCYGEQTFRQFVIPLGSTRFRFVYYLAAWLEMMALGSHTEWFVPFNILLNSCIAYTIYRFGKRLSHRWFVGLGCGILYLLSRMSYYQISQVYGLMESMALWMAIGILYSLYQYLSGEKQNDRYIWTAVGLYFSVCFVHERYMVLLPLFFIAFLMKKEKKVTYWLSITEAFLAVQFIRFLTIGSISPAGTGGTTVADTFSVSQSIRYAFDQVLYIFGVNAGPDYLSGLSWSQSPSWVRVLVMLANLSLVIMIAGFLIVLFKEREKLKLRLPIITLFVVFIALCIGSSSVTIRVETRWIYVSMTAAWLFAAYLCGETVPLKEGQILTAKPLLYCGLFVLYGLLMLPVESFYRGEYPNLYYWSSQLRYNSLAEETYGKYGNNIFGKKIYIIGNTYEMSDFTARTFFKTFDSKRLAEGTEVIFIDSIRDIGLVTPNMLILREDPEHNAFQDVTAFVKDLKFQRVYGSYEDGWLDEDAKIRIMAGKEGKIKLKFYYPGVITGLEHITVTVEGKDKTVVSIDSSTATAQIDVPAYKVSELRFESNFFYQAASEQRSDKHLAVVAEITAD</sequence>
<organism evidence="2 3">
    <name type="scientific">Lacrimispora xylanisolvens</name>
    <dbReference type="NCBI Taxonomy" id="384636"/>
    <lineage>
        <taxon>Bacteria</taxon>
        <taxon>Bacillati</taxon>
        <taxon>Bacillota</taxon>
        <taxon>Clostridia</taxon>
        <taxon>Lachnospirales</taxon>
        <taxon>Lachnospiraceae</taxon>
        <taxon>Lacrimispora</taxon>
    </lineage>
</organism>
<keyword evidence="3" id="KW-1185">Reference proteome</keyword>
<feature type="transmembrane region" description="Helical" evidence="1">
    <location>
        <begin position="12"/>
        <end position="34"/>
    </location>
</feature>
<feature type="transmembrane region" description="Helical" evidence="1">
    <location>
        <begin position="207"/>
        <end position="226"/>
    </location>
</feature>
<comment type="caution">
    <text evidence="2">The sequence shown here is derived from an EMBL/GenBank/DDBJ whole genome shotgun (WGS) entry which is preliminary data.</text>
</comment>
<evidence type="ECO:0000313" key="2">
    <source>
        <dbReference type="EMBL" id="PPK83520.1"/>
    </source>
</evidence>
<feature type="transmembrane region" description="Helical" evidence="1">
    <location>
        <begin position="139"/>
        <end position="158"/>
    </location>
</feature>
<feature type="transmembrane region" description="Helical" evidence="1">
    <location>
        <begin position="88"/>
        <end position="105"/>
    </location>
</feature>
<dbReference type="RefSeq" id="WP_104434409.1">
    <property type="nucleotide sequence ID" value="NZ_PTJA01000001.1"/>
</dbReference>
<proteinExistence type="predicted"/>
<accession>A0A2S6HZM8</accession>
<evidence type="ECO:0000256" key="1">
    <source>
        <dbReference type="SAM" id="Phobius"/>
    </source>
</evidence>
<name>A0A2S6HZM8_9FIRM</name>
<feature type="transmembrane region" description="Helical" evidence="1">
    <location>
        <begin position="375"/>
        <end position="392"/>
    </location>
</feature>
<keyword evidence="1" id="KW-0812">Transmembrane</keyword>
<protein>
    <recommendedName>
        <fullName evidence="4">Dolichyl-phosphate-mannose-protein mannosyltransferase</fullName>
    </recommendedName>
</protein>
<feature type="transmembrane region" description="Helical" evidence="1">
    <location>
        <begin position="282"/>
        <end position="306"/>
    </location>
</feature>
<feature type="transmembrane region" description="Helical" evidence="1">
    <location>
        <begin position="343"/>
        <end position="363"/>
    </location>
</feature>
<keyword evidence="1" id="KW-0472">Membrane</keyword>
<dbReference type="OrthoDB" id="1929811at2"/>
<dbReference type="AlphaFoldDB" id="A0A2S6HZM8"/>
<keyword evidence="1" id="KW-1133">Transmembrane helix</keyword>
<feature type="transmembrane region" description="Helical" evidence="1">
    <location>
        <begin position="170"/>
        <end position="200"/>
    </location>
</feature>
<dbReference type="Proteomes" id="UP000237749">
    <property type="component" value="Unassembled WGS sequence"/>
</dbReference>
<feature type="transmembrane region" description="Helical" evidence="1">
    <location>
        <begin position="318"/>
        <end position="337"/>
    </location>
</feature>
<reference evidence="2 3" key="1">
    <citation type="submission" date="2018-02" db="EMBL/GenBank/DDBJ databases">
        <title>Genomic Encyclopedia of Archaeal and Bacterial Type Strains, Phase II (KMG-II): from individual species to whole genera.</title>
        <authorList>
            <person name="Goeker M."/>
        </authorList>
    </citation>
    <scope>NUCLEOTIDE SEQUENCE [LARGE SCALE GENOMIC DNA]</scope>
    <source>
        <strain evidence="2 3">DSM 3808</strain>
    </source>
</reference>
<dbReference type="EMBL" id="PTJA01000001">
    <property type="protein sequence ID" value="PPK83520.1"/>
    <property type="molecule type" value="Genomic_DNA"/>
</dbReference>
<evidence type="ECO:0000313" key="3">
    <source>
        <dbReference type="Proteomes" id="UP000237749"/>
    </source>
</evidence>
<evidence type="ECO:0008006" key="4">
    <source>
        <dbReference type="Google" id="ProtNLM"/>
    </source>
</evidence>